<dbReference type="Pfam" id="PF03389">
    <property type="entry name" value="MobA_MobL"/>
    <property type="match status" value="1"/>
</dbReference>
<proteinExistence type="inferred from homology"/>
<feature type="compositionally biased region" description="Acidic residues" evidence="3">
    <location>
        <begin position="267"/>
        <end position="280"/>
    </location>
</feature>
<dbReference type="AlphaFoldDB" id="A0A7T5R3K1"/>
<feature type="compositionally biased region" description="Acidic residues" evidence="3">
    <location>
        <begin position="237"/>
        <end position="246"/>
    </location>
</feature>
<sequence length="334" mass="36269">MAIYHCSVRVFSRAEGHSAVAAAAYRAGTVLHDERRGFTHRYHQRTGVVDTFIMAPAYAPELTRDRALLWNAAEAAETRKNARVAREVILALPYELDLTARKTLARDMAAYLVERYRVAVDVALHSPPSDHNGGKDGHDPRNHHAHLLFTTREVTIEGLGKKTRILDDKEHGPQEIEAIRAVWEALANAALEQAGFEARIDRRTLMDQGIDRIPEIHIGPEGKAGREERATRHKDTDQEDGGEEDSGSTSSSGGSGSSGSQTLPPASEDDDGDDTEDEGQSDQQSGKQGSGDSKAPAPAASKEAEAATSQPDEPLNGNHGFFLPQINSKPCRKA</sequence>
<protein>
    <submittedName>
        <fullName evidence="5">MobA/MobL family protein</fullName>
    </submittedName>
</protein>
<dbReference type="EMBL" id="CP066681">
    <property type="protein sequence ID" value="QQG36854.1"/>
    <property type="molecule type" value="Genomic_DNA"/>
</dbReference>
<comment type="similarity">
    <text evidence="1">Belongs to the MobA/MobL family.</text>
</comment>
<feature type="domain" description="MobA/MobL protein" evidence="4">
    <location>
        <begin position="18"/>
        <end position="224"/>
    </location>
</feature>
<reference evidence="5 6" key="1">
    <citation type="submission" date="2020-07" db="EMBL/GenBank/DDBJ databases">
        <title>Huge and variable diversity of episymbiotic CPR bacteria and DPANN archaea in groundwater ecosystems.</title>
        <authorList>
            <person name="He C.Y."/>
            <person name="Keren R."/>
            <person name="Whittaker M."/>
            <person name="Farag I.F."/>
            <person name="Doudna J."/>
            <person name="Cate J.H.D."/>
            <person name="Banfield J.F."/>
        </authorList>
    </citation>
    <scope>NUCLEOTIDE SEQUENCE [LARGE SCALE GENOMIC DNA]</scope>
    <source>
        <strain evidence="5">NC_groundwater_70_Ag_B-0.1um_54_66</strain>
    </source>
</reference>
<feature type="compositionally biased region" description="Low complexity" evidence="3">
    <location>
        <begin position="247"/>
        <end position="262"/>
    </location>
</feature>
<name>A0A7T5R3K1_9BACT</name>
<evidence type="ECO:0000313" key="6">
    <source>
        <dbReference type="Proteomes" id="UP000595362"/>
    </source>
</evidence>
<evidence type="ECO:0000256" key="2">
    <source>
        <dbReference type="ARBA" id="ARBA00022971"/>
    </source>
</evidence>
<dbReference type="Gene3D" id="3.30.930.30">
    <property type="match status" value="1"/>
</dbReference>
<feature type="compositionally biased region" description="Basic and acidic residues" evidence="3">
    <location>
        <begin position="211"/>
        <end position="236"/>
    </location>
</feature>
<evidence type="ECO:0000259" key="4">
    <source>
        <dbReference type="Pfam" id="PF03389"/>
    </source>
</evidence>
<feature type="region of interest" description="Disordered" evidence="3">
    <location>
        <begin position="211"/>
        <end position="334"/>
    </location>
</feature>
<dbReference type="NCBIfam" id="NF041496">
    <property type="entry name" value="MobQ"/>
    <property type="match status" value="1"/>
</dbReference>
<dbReference type="InterPro" id="IPR005053">
    <property type="entry name" value="MobA_MobL"/>
</dbReference>
<dbReference type="Proteomes" id="UP000595362">
    <property type="component" value="Chromosome"/>
</dbReference>
<evidence type="ECO:0000256" key="1">
    <source>
        <dbReference type="ARBA" id="ARBA00010873"/>
    </source>
</evidence>
<keyword evidence="2" id="KW-0184">Conjugation</keyword>
<evidence type="ECO:0000313" key="5">
    <source>
        <dbReference type="EMBL" id="QQG36854.1"/>
    </source>
</evidence>
<evidence type="ECO:0000256" key="3">
    <source>
        <dbReference type="SAM" id="MobiDB-lite"/>
    </source>
</evidence>
<gene>
    <name evidence="5" type="ORF">HYS17_03520</name>
</gene>
<feature type="compositionally biased region" description="Low complexity" evidence="3">
    <location>
        <begin position="281"/>
        <end position="301"/>
    </location>
</feature>
<organism evidence="5 6">
    <name type="scientific">Micavibrio aeruginosavorus</name>
    <dbReference type="NCBI Taxonomy" id="349221"/>
    <lineage>
        <taxon>Bacteria</taxon>
        <taxon>Pseudomonadati</taxon>
        <taxon>Bdellovibrionota</taxon>
        <taxon>Bdellovibrionia</taxon>
        <taxon>Bdellovibrionales</taxon>
        <taxon>Pseudobdellovibrionaceae</taxon>
        <taxon>Micavibrio</taxon>
    </lineage>
</organism>
<accession>A0A7T5R3K1</accession>